<organism evidence="2 3">
    <name type="scientific">Acinetobacter wuhouensis</name>
    <dbReference type="NCBI Taxonomy" id="1879050"/>
    <lineage>
        <taxon>Bacteria</taxon>
        <taxon>Pseudomonadati</taxon>
        <taxon>Pseudomonadota</taxon>
        <taxon>Gammaproteobacteria</taxon>
        <taxon>Moraxellales</taxon>
        <taxon>Moraxellaceae</taxon>
        <taxon>Acinetobacter</taxon>
    </lineage>
</organism>
<feature type="domain" description="Mor transcription activator" evidence="1">
    <location>
        <begin position="58"/>
        <end position="139"/>
    </location>
</feature>
<dbReference type="Gene3D" id="1.10.10.60">
    <property type="entry name" value="Homeodomain-like"/>
    <property type="match status" value="1"/>
</dbReference>
<evidence type="ECO:0000313" key="3">
    <source>
        <dbReference type="Proteomes" id="UP000279962"/>
    </source>
</evidence>
<dbReference type="Proteomes" id="UP000279962">
    <property type="component" value="Chromosome"/>
</dbReference>
<dbReference type="RefSeq" id="WP_087553782.1">
    <property type="nucleotide sequence ID" value="NZ_CP033133.1"/>
</dbReference>
<dbReference type="EMBL" id="CP033133">
    <property type="protein sequence ID" value="AYO54947.1"/>
    <property type="molecule type" value="Genomic_DNA"/>
</dbReference>
<protein>
    <submittedName>
        <fullName evidence="2">Transcriptional regulator</fullName>
    </submittedName>
</protein>
<evidence type="ECO:0000259" key="1">
    <source>
        <dbReference type="Pfam" id="PF08765"/>
    </source>
</evidence>
<dbReference type="SUPFAM" id="SSF46689">
    <property type="entry name" value="Homeodomain-like"/>
    <property type="match status" value="1"/>
</dbReference>
<dbReference type="InterPro" id="IPR009057">
    <property type="entry name" value="Homeodomain-like_sf"/>
</dbReference>
<gene>
    <name evidence="2" type="ORF">CDG68_15380</name>
</gene>
<dbReference type="AlphaFoldDB" id="A0A3G2T5V4"/>
<dbReference type="InterPro" id="IPR014875">
    <property type="entry name" value="Mor_transcription_activator"/>
</dbReference>
<name>A0A3G2T5V4_9GAMM</name>
<sequence length="150" mass="16820">MAYRPHITDAQQVFSNDEIIALMPKNFAFVAKLIGVEAALNMIHAYGGTNVFIPHRHALNINHDISGVISLKKLQILSEQLGNNTIEVPMGSPLVNAMRNKMIRNMANDGHSKPKIARKFGVTQRTIRTIVNGEEKLKLNIDRNYDLFEA</sequence>
<evidence type="ECO:0000313" key="2">
    <source>
        <dbReference type="EMBL" id="AYO54947.1"/>
    </source>
</evidence>
<accession>A0A3G2T5V4</accession>
<dbReference type="Pfam" id="PF08765">
    <property type="entry name" value="Mor"/>
    <property type="match status" value="1"/>
</dbReference>
<reference evidence="2 3" key="1">
    <citation type="submission" date="2018-10" db="EMBL/GenBank/DDBJ databases">
        <title>The complete genome of Acinetobacter wuhouensis strain WCHAW010062.</title>
        <authorList>
            <person name="Hu Y."/>
            <person name="Long H."/>
            <person name="Feng Y."/>
            <person name="Zong Z."/>
        </authorList>
    </citation>
    <scope>NUCLEOTIDE SEQUENCE [LARGE SCALE GENOMIC DNA]</scope>
    <source>
        <strain evidence="2 3">WCHAW010062</strain>
    </source>
</reference>
<proteinExistence type="predicted"/>